<dbReference type="GeneID" id="106178419"/>
<dbReference type="PANTHER" id="PTHR35678">
    <property type="entry name" value="PROTEIN STPG4"/>
    <property type="match status" value="1"/>
</dbReference>
<dbReference type="GO" id="GO:0003682">
    <property type="term" value="F:chromatin binding"/>
    <property type="evidence" value="ECO:0007669"/>
    <property type="project" value="TreeGrafter"/>
</dbReference>
<dbReference type="InParanoid" id="A0A1S3K3P0"/>
<proteinExistence type="predicted"/>
<dbReference type="GO" id="GO:0042585">
    <property type="term" value="C:germinal vesicle"/>
    <property type="evidence" value="ECO:0007669"/>
    <property type="project" value="TreeGrafter"/>
</dbReference>
<gene>
    <name evidence="7" type="primary">LOC106178419</name>
</gene>
<feature type="region of interest" description="Disordered" evidence="5">
    <location>
        <begin position="85"/>
        <end position="120"/>
    </location>
</feature>
<evidence type="ECO:0000256" key="2">
    <source>
        <dbReference type="ARBA" id="ARBA00004496"/>
    </source>
</evidence>
<keyword evidence="3" id="KW-0963">Cytoplasm</keyword>
<evidence type="ECO:0000256" key="4">
    <source>
        <dbReference type="ARBA" id="ARBA00023242"/>
    </source>
</evidence>
<evidence type="ECO:0000256" key="3">
    <source>
        <dbReference type="ARBA" id="ARBA00022490"/>
    </source>
</evidence>
<dbReference type="GO" id="GO:0042393">
    <property type="term" value="F:histone binding"/>
    <property type="evidence" value="ECO:0007669"/>
    <property type="project" value="TreeGrafter"/>
</dbReference>
<dbReference type="AlphaFoldDB" id="A0A1S3K3P0"/>
<dbReference type="InterPro" id="IPR010736">
    <property type="entry name" value="SHIPPO-rpt"/>
</dbReference>
<name>A0A1S3K3P0_LINAN</name>
<evidence type="ECO:0000313" key="7">
    <source>
        <dbReference type="RefSeq" id="XP_013417029.1"/>
    </source>
</evidence>
<dbReference type="OMA" id="GQYENPI"/>
<dbReference type="PANTHER" id="PTHR35678:SF1">
    <property type="entry name" value="PROTEIN STPG4"/>
    <property type="match status" value="1"/>
</dbReference>
<reference evidence="7" key="1">
    <citation type="submission" date="2025-08" db="UniProtKB">
        <authorList>
            <consortium name="RefSeq"/>
        </authorList>
    </citation>
    <scope>IDENTIFICATION</scope>
    <source>
        <tissue evidence="7">Gonads</tissue>
    </source>
</reference>
<organism evidence="6 7">
    <name type="scientific">Lingula anatina</name>
    <name type="common">Brachiopod</name>
    <name type="synonym">Lingula unguis</name>
    <dbReference type="NCBI Taxonomy" id="7574"/>
    <lineage>
        <taxon>Eukaryota</taxon>
        <taxon>Metazoa</taxon>
        <taxon>Spiralia</taxon>
        <taxon>Lophotrochozoa</taxon>
        <taxon>Brachiopoda</taxon>
        <taxon>Linguliformea</taxon>
        <taxon>Lingulata</taxon>
        <taxon>Lingulida</taxon>
        <taxon>Linguloidea</taxon>
        <taxon>Lingulidae</taxon>
        <taxon>Lingula</taxon>
    </lineage>
</organism>
<dbReference type="Proteomes" id="UP000085678">
    <property type="component" value="Unplaced"/>
</dbReference>
<dbReference type="GO" id="GO:0001940">
    <property type="term" value="C:male pronucleus"/>
    <property type="evidence" value="ECO:0007669"/>
    <property type="project" value="TreeGrafter"/>
</dbReference>
<keyword evidence="4" id="KW-0539">Nucleus</keyword>
<dbReference type="KEGG" id="lak:106178419"/>
<dbReference type="Pfam" id="PF07004">
    <property type="entry name" value="SHIPPO-rpt"/>
    <property type="match status" value="3"/>
</dbReference>
<evidence type="ECO:0000313" key="6">
    <source>
        <dbReference type="Proteomes" id="UP000085678"/>
    </source>
</evidence>
<evidence type="ECO:0000256" key="1">
    <source>
        <dbReference type="ARBA" id="ARBA00004123"/>
    </source>
</evidence>
<keyword evidence="6" id="KW-1185">Reference proteome</keyword>
<accession>A0A1S3K3P0</accession>
<dbReference type="GO" id="GO:0001939">
    <property type="term" value="C:female pronucleus"/>
    <property type="evidence" value="ECO:0007669"/>
    <property type="project" value="TreeGrafter"/>
</dbReference>
<sequence>MALDSLRDVDNSYVSRIHSRRTSGKLHKGNSIAAPNASIPSRYQTIITDNSDRKGFLSKAKRFNHEAIIDDNPGPGTYVNQTKTETVSTSFSKRGTGGFASKSKREQKVGPTPGPGSAAYQLPSLLQSKKDFNNAYTRVFHKPIAQPVEKLSAVPAPNEYEVLRYKPGKANNVSAQAAFKSQSKREVMDTKESAKKPAPWQYHVDDKLLRDSIKVPFSSFKSTSKRQMAPDPPPYPGPGTYKPHEAVEESANKLILPRKHYLCISAPAMPLPPAQPQPGPGSYELVDFDGAPKHFMSSSMFVSSSSRWTGDIRGTDLPGPAHYHPDSTGKQSFIYNSVGRWI</sequence>
<comment type="subcellular location">
    <subcellularLocation>
        <location evidence="2">Cytoplasm</location>
    </subcellularLocation>
    <subcellularLocation>
        <location evidence="1">Nucleus</location>
    </subcellularLocation>
</comment>
<protein>
    <submittedName>
        <fullName evidence="7">O(6)-methylguanine-induced apoptosis 2-like</fullName>
    </submittedName>
</protein>
<dbReference type="OrthoDB" id="186871at2759"/>
<evidence type="ECO:0000256" key="5">
    <source>
        <dbReference type="SAM" id="MobiDB-lite"/>
    </source>
</evidence>
<dbReference type="GO" id="GO:0044727">
    <property type="term" value="P:epigenetic programing of male pronucleus"/>
    <property type="evidence" value="ECO:0007669"/>
    <property type="project" value="TreeGrafter"/>
</dbReference>
<dbReference type="GO" id="GO:0005737">
    <property type="term" value="C:cytoplasm"/>
    <property type="evidence" value="ECO:0007669"/>
    <property type="project" value="UniProtKB-SubCell"/>
</dbReference>
<dbReference type="RefSeq" id="XP_013417029.1">
    <property type="nucleotide sequence ID" value="XM_013561575.2"/>
</dbReference>